<reference evidence="2" key="1">
    <citation type="submission" date="2018-05" db="EMBL/GenBank/DDBJ databases">
        <title>Draft genome of Mucuna pruriens seed.</title>
        <authorList>
            <person name="Nnadi N.E."/>
            <person name="Vos R."/>
            <person name="Hasami M.H."/>
            <person name="Devisetty U.K."/>
            <person name="Aguiy J.C."/>
        </authorList>
    </citation>
    <scope>NUCLEOTIDE SEQUENCE [LARGE SCALE GENOMIC DNA]</scope>
    <source>
        <strain evidence="2">JCA_2017</strain>
    </source>
</reference>
<dbReference type="InterPro" id="IPR013103">
    <property type="entry name" value="RVT_2"/>
</dbReference>
<dbReference type="OrthoDB" id="1421472at2759"/>
<dbReference type="STRING" id="157652.A0A371IA92"/>
<gene>
    <name evidence="2" type="primary">GIP</name>
    <name evidence="2" type="ORF">CR513_03307</name>
</gene>
<dbReference type="Pfam" id="PF07727">
    <property type="entry name" value="RVT_2"/>
    <property type="match status" value="1"/>
</dbReference>
<comment type="caution">
    <text evidence="2">The sequence shown here is derived from an EMBL/GenBank/DDBJ whole genome shotgun (WGS) entry which is preliminary data.</text>
</comment>
<evidence type="ECO:0000313" key="2">
    <source>
        <dbReference type="EMBL" id="RDY11957.1"/>
    </source>
</evidence>
<accession>A0A371IA92</accession>
<protein>
    <submittedName>
        <fullName evidence="2">Copia protein</fullName>
    </submittedName>
</protein>
<dbReference type="AlphaFoldDB" id="A0A371IA92"/>
<dbReference type="CDD" id="cd09272">
    <property type="entry name" value="RNase_HI_RT_Ty1"/>
    <property type="match status" value="1"/>
</dbReference>
<dbReference type="EMBL" id="QJKJ01000550">
    <property type="protein sequence ID" value="RDY11957.1"/>
    <property type="molecule type" value="Genomic_DNA"/>
</dbReference>
<dbReference type="PANTHER" id="PTHR11439:SF515">
    <property type="entry name" value="GAG-POL POLYPROTEIN"/>
    <property type="match status" value="1"/>
</dbReference>
<name>A0A371IA92_MUCPR</name>
<evidence type="ECO:0000259" key="1">
    <source>
        <dbReference type="Pfam" id="PF07727"/>
    </source>
</evidence>
<proteinExistence type="predicted"/>
<evidence type="ECO:0000313" key="3">
    <source>
        <dbReference type="Proteomes" id="UP000257109"/>
    </source>
</evidence>
<feature type="non-terminal residue" evidence="2">
    <location>
        <position position="1"/>
    </location>
</feature>
<keyword evidence="3" id="KW-1185">Reference proteome</keyword>
<organism evidence="2 3">
    <name type="scientific">Mucuna pruriens</name>
    <name type="common">Velvet bean</name>
    <name type="synonym">Dolichos pruriens</name>
    <dbReference type="NCBI Taxonomy" id="157652"/>
    <lineage>
        <taxon>Eukaryota</taxon>
        <taxon>Viridiplantae</taxon>
        <taxon>Streptophyta</taxon>
        <taxon>Embryophyta</taxon>
        <taxon>Tracheophyta</taxon>
        <taxon>Spermatophyta</taxon>
        <taxon>Magnoliopsida</taxon>
        <taxon>eudicotyledons</taxon>
        <taxon>Gunneridae</taxon>
        <taxon>Pentapetalae</taxon>
        <taxon>rosids</taxon>
        <taxon>fabids</taxon>
        <taxon>Fabales</taxon>
        <taxon>Fabaceae</taxon>
        <taxon>Papilionoideae</taxon>
        <taxon>50 kb inversion clade</taxon>
        <taxon>NPAAA clade</taxon>
        <taxon>indigoferoid/millettioid clade</taxon>
        <taxon>Phaseoleae</taxon>
        <taxon>Mucuna</taxon>
    </lineage>
</organism>
<feature type="domain" description="Reverse transcriptase Ty1/copia-type" evidence="1">
    <location>
        <begin position="38"/>
        <end position="103"/>
    </location>
</feature>
<dbReference type="PANTHER" id="PTHR11439">
    <property type="entry name" value="GAG-POL-RELATED RETROTRANSPOSON"/>
    <property type="match status" value="1"/>
</dbReference>
<dbReference type="Proteomes" id="UP000257109">
    <property type="component" value="Unassembled WGS sequence"/>
</dbReference>
<sequence length="265" mass="30673">MKKEKTFPTTTTEKLEFIHFVVCGPIQIETPGGSRLSQEVKYKFRLVAKGFLQKVGIYYGEVYTPIARFETIRLVVAIATNANWSIVKSAFLNGLLEEEIYYKTIMHQSKYTKDLLKRLNMQQSNPVGTPAEVGLTLKETNEERVWCFKRILRSPNFWFSTKELVVTLLSCEAKYIAASETVCQAVWLETLMEDLQVKNLGKIKLLVGNKFAIDLARHLIAHERSKHIETKFHFLREQVNNDKLRTKHCKTKIKFVDILTKTLKL</sequence>